<dbReference type="Gene3D" id="3.90.1640.10">
    <property type="entry name" value="inorganic pyrophosphatase (n-terminal core)"/>
    <property type="match status" value="1"/>
</dbReference>
<comment type="cofactor">
    <cofactor evidence="1">
        <name>Mn(2+)</name>
        <dbReference type="ChEBI" id="CHEBI:29035"/>
    </cofactor>
</comment>
<keyword evidence="7" id="KW-1185">Reference proteome</keyword>
<reference evidence="6 7" key="2">
    <citation type="journal article" date="2012" name="PLoS Pathog.">
        <title>Diverse lifestyles and strategies of plant pathogenesis encoded in the genomes of eighteen Dothideomycetes fungi.</title>
        <authorList>
            <person name="Ohm R.A."/>
            <person name="Feau N."/>
            <person name="Henrissat B."/>
            <person name="Schoch C.L."/>
            <person name="Horwitz B.A."/>
            <person name="Barry K.W."/>
            <person name="Condon B.J."/>
            <person name="Copeland A.C."/>
            <person name="Dhillon B."/>
            <person name="Glaser F."/>
            <person name="Hesse C.N."/>
            <person name="Kosti I."/>
            <person name="LaButti K."/>
            <person name="Lindquist E.A."/>
            <person name="Lucas S."/>
            <person name="Salamov A.A."/>
            <person name="Bradshaw R.E."/>
            <person name="Ciuffetti L."/>
            <person name="Hamelin R.C."/>
            <person name="Kema G.H.J."/>
            <person name="Lawrence C."/>
            <person name="Scott J.A."/>
            <person name="Spatafora J.W."/>
            <person name="Turgeon B.G."/>
            <person name="de Wit P.J.G.M."/>
            <person name="Zhong S."/>
            <person name="Goodwin S.B."/>
            <person name="Grigoriev I.V."/>
        </authorList>
    </citation>
    <scope>NUCLEOTIDE SEQUENCE [LARGE SCALE GENOMIC DNA]</scope>
    <source>
        <strain evidence="7">NZE10 / CBS 128990</strain>
    </source>
</reference>
<keyword evidence="2" id="KW-0479">Metal-binding</keyword>
<dbReference type="SMART" id="SM01131">
    <property type="entry name" value="DHHA2"/>
    <property type="match status" value="1"/>
</dbReference>
<dbReference type="eggNOG" id="KOG4129">
    <property type="taxonomic scope" value="Eukaryota"/>
</dbReference>
<dbReference type="GO" id="GO:0046872">
    <property type="term" value="F:metal ion binding"/>
    <property type="evidence" value="ECO:0007669"/>
    <property type="project" value="UniProtKB-KW"/>
</dbReference>
<dbReference type="AlphaFoldDB" id="M2Y5N3"/>
<keyword evidence="3" id="KW-0378">Hydrolase</keyword>
<dbReference type="InterPro" id="IPR038222">
    <property type="entry name" value="DHHA2_dom_sf"/>
</dbReference>
<sequence length="412" mass="46196">MSRLSIRAYLSAARRHLQKCLEEKNHTSFVIGNESADLDSITCALIYGYLLSESPEIKRSGRLVVPITNIPAADLQLRPELTALLKYADIKPSELITLDDISTESLPADKTSWTLVDHNSFQGKLGELYRSRVIGVIDHHDDEHTVPEDAQPRVISKTGSCQSLVINHLRDTWQKISDSAMTVGAAHPQNNETLVDDQAYTSTWDAQAAKIALGAILIDTVNLKAEHKVTENDKKAVRFLEAKINISRKYGKDYDRDRFFTEIDDAKSDLEGLSLEDILRKDYKQWTEGDLTLGISSCVQPISYLASKQKDFQGATKKFAQSKSLDIFVIMPAFKESGDFRREILLMSLSGNGKEAAERFIKNGQEELKLEDKESVALSKDSEITTQFFWNQKNLDASRKRVGPLLRGAMKG</sequence>
<dbReference type="InterPro" id="IPR038763">
    <property type="entry name" value="DHH_sf"/>
</dbReference>
<accession>M2Y5N3</accession>
<dbReference type="InterPro" id="IPR004097">
    <property type="entry name" value="DHHA2"/>
</dbReference>
<evidence type="ECO:0000256" key="1">
    <source>
        <dbReference type="ARBA" id="ARBA00001936"/>
    </source>
</evidence>
<reference evidence="7" key="1">
    <citation type="journal article" date="2012" name="PLoS Genet.">
        <title>The genomes of the fungal plant pathogens Cladosporium fulvum and Dothistroma septosporum reveal adaptation to different hosts and lifestyles but also signatures of common ancestry.</title>
        <authorList>
            <person name="de Wit P.J.G.M."/>
            <person name="van der Burgt A."/>
            <person name="Oekmen B."/>
            <person name="Stergiopoulos I."/>
            <person name="Abd-Elsalam K.A."/>
            <person name="Aerts A.L."/>
            <person name="Bahkali A.H."/>
            <person name="Beenen H.G."/>
            <person name="Chettri P."/>
            <person name="Cox M.P."/>
            <person name="Datema E."/>
            <person name="de Vries R.P."/>
            <person name="Dhillon B."/>
            <person name="Ganley A.R."/>
            <person name="Griffiths S.A."/>
            <person name="Guo Y."/>
            <person name="Hamelin R.C."/>
            <person name="Henrissat B."/>
            <person name="Kabir M.S."/>
            <person name="Jashni M.K."/>
            <person name="Kema G."/>
            <person name="Klaubauf S."/>
            <person name="Lapidus A."/>
            <person name="Levasseur A."/>
            <person name="Lindquist E."/>
            <person name="Mehrabi R."/>
            <person name="Ohm R.A."/>
            <person name="Owen T.J."/>
            <person name="Salamov A."/>
            <person name="Schwelm A."/>
            <person name="Schijlen E."/>
            <person name="Sun H."/>
            <person name="van den Burg H.A."/>
            <person name="van Ham R.C.H.J."/>
            <person name="Zhang S."/>
            <person name="Goodwin S.B."/>
            <person name="Grigoriev I.V."/>
            <person name="Collemare J."/>
            <person name="Bradshaw R.E."/>
        </authorList>
    </citation>
    <scope>NUCLEOTIDE SEQUENCE [LARGE SCALE GENOMIC DNA]</scope>
    <source>
        <strain evidence="7">NZE10 / CBS 128990</strain>
    </source>
</reference>
<feature type="domain" description="DHHA2" evidence="5">
    <location>
        <begin position="260"/>
        <end position="410"/>
    </location>
</feature>
<keyword evidence="4" id="KW-0464">Manganese</keyword>
<dbReference type="GO" id="GO:0005737">
    <property type="term" value="C:cytoplasm"/>
    <property type="evidence" value="ECO:0007669"/>
    <property type="project" value="InterPro"/>
</dbReference>
<dbReference type="Pfam" id="PF01368">
    <property type="entry name" value="DHH"/>
    <property type="match status" value="1"/>
</dbReference>
<gene>
    <name evidence="6" type="ORF">DOTSEDRAFT_54330</name>
</gene>
<dbReference type="OrthoDB" id="374045at2759"/>
<evidence type="ECO:0000256" key="4">
    <source>
        <dbReference type="ARBA" id="ARBA00023211"/>
    </source>
</evidence>
<evidence type="ECO:0000256" key="3">
    <source>
        <dbReference type="ARBA" id="ARBA00022801"/>
    </source>
</evidence>
<dbReference type="Gene3D" id="3.10.310.20">
    <property type="entry name" value="DHHA2 domain"/>
    <property type="match status" value="1"/>
</dbReference>
<dbReference type="EMBL" id="KB446540">
    <property type="protein sequence ID" value="EME43554.1"/>
    <property type="molecule type" value="Genomic_DNA"/>
</dbReference>
<organism evidence="6 7">
    <name type="scientific">Dothistroma septosporum (strain NZE10 / CBS 128990)</name>
    <name type="common">Red band needle blight fungus</name>
    <name type="synonym">Mycosphaerella pini</name>
    <dbReference type="NCBI Taxonomy" id="675120"/>
    <lineage>
        <taxon>Eukaryota</taxon>
        <taxon>Fungi</taxon>
        <taxon>Dikarya</taxon>
        <taxon>Ascomycota</taxon>
        <taxon>Pezizomycotina</taxon>
        <taxon>Dothideomycetes</taxon>
        <taxon>Dothideomycetidae</taxon>
        <taxon>Mycosphaerellales</taxon>
        <taxon>Mycosphaerellaceae</taxon>
        <taxon>Dothistroma</taxon>
    </lineage>
</organism>
<evidence type="ECO:0000313" key="6">
    <source>
        <dbReference type="EMBL" id="EME43554.1"/>
    </source>
</evidence>
<dbReference type="HOGENOM" id="CLU_019358_1_0_1"/>
<dbReference type="SUPFAM" id="SSF64182">
    <property type="entry name" value="DHH phosphoesterases"/>
    <property type="match status" value="1"/>
</dbReference>
<dbReference type="GO" id="GO:0004309">
    <property type="term" value="F:exopolyphosphatase activity"/>
    <property type="evidence" value="ECO:0007669"/>
    <property type="project" value="TreeGrafter"/>
</dbReference>
<proteinExistence type="predicted"/>
<evidence type="ECO:0000259" key="5">
    <source>
        <dbReference type="SMART" id="SM01131"/>
    </source>
</evidence>
<evidence type="ECO:0000313" key="7">
    <source>
        <dbReference type="Proteomes" id="UP000016933"/>
    </source>
</evidence>
<name>M2Y5N3_DOTSN</name>
<evidence type="ECO:0000256" key="2">
    <source>
        <dbReference type="ARBA" id="ARBA00022723"/>
    </source>
</evidence>
<dbReference type="InterPro" id="IPR001667">
    <property type="entry name" value="DDH_dom"/>
</dbReference>
<dbReference type="OMA" id="TMTIFFN"/>
<dbReference type="Proteomes" id="UP000016933">
    <property type="component" value="Unassembled WGS sequence"/>
</dbReference>
<dbReference type="STRING" id="675120.M2Y5N3"/>
<dbReference type="Pfam" id="PF02833">
    <property type="entry name" value="DHHA2"/>
    <property type="match status" value="1"/>
</dbReference>
<dbReference type="PANTHER" id="PTHR12112">
    <property type="entry name" value="BNIP - RELATED"/>
    <property type="match status" value="1"/>
</dbReference>
<protein>
    <recommendedName>
        <fullName evidence="5">DHHA2 domain-containing protein</fullName>
    </recommendedName>
</protein>
<dbReference type="PANTHER" id="PTHR12112:SF39">
    <property type="entry name" value="EG:152A3.5 PROTEIN (FBGN0003116_PN PROTEIN)"/>
    <property type="match status" value="1"/>
</dbReference>